<dbReference type="EMBL" id="QAPG01000201">
    <property type="protein sequence ID" value="TDZ29673.1"/>
    <property type="molecule type" value="Genomic_DNA"/>
</dbReference>
<evidence type="ECO:0000256" key="1">
    <source>
        <dbReference type="SAM" id="MobiDB-lite"/>
    </source>
</evidence>
<accession>A0A4R8Q7B2</accession>
<dbReference type="Proteomes" id="UP000295083">
    <property type="component" value="Unassembled WGS sequence"/>
</dbReference>
<feature type="region of interest" description="Disordered" evidence="1">
    <location>
        <begin position="1"/>
        <end position="32"/>
    </location>
</feature>
<reference evidence="2 3" key="1">
    <citation type="submission" date="2018-11" db="EMBL/GenBank/DDBJ databases">
        <title>Genome sequence and assembly of Colletotrichum spinosum.</title>
        <authorList>
            <person name="Gan P."/>
            <person name="Shirasu K."/>
        </authorList>
    </citation>
    <scope>NUCLEOTIDE SEQUENCE [LARGE SCALE GENOMIC DNA]</scope>
    <source>
        <strain evidence="2 3">CBS 515.97</strain>
    </source>
</reference>
<feature type="compositionally biased region" description="Polar residues" evidence="1">
    <location>
        <begin position="21"/>
        <end position="32"/>
    </location>
</feature>
<feature type="region of interest" description="Disordered" evidence="1">
    <location>
        <begin position="53"/>
        <end position="93"/>
    </location>
</feature>
<dbReference type="AlphaFoldDB" id="A0A4R8Q7B2"/>
<proteinExistence type="predicted"/>
<organism evidence="2 3">
    <name type="scientific">Colletotrichum spinosum</name>
    <dbReference type="NCBI Taxonomy" id="1347390"/>
    <lineage>
        <taxon>Eukaryota</taxon>
        <taxon>Fungi</taxon>
        <taxon>Dikarya</taxon>
        <taxon>Ascomycota</taxon>
        <taxon>Pezizomycotina</taxon>
        <taxon>Sordariomycetes</taxon>
        <taxon>Hypocreomycetidae</taxon>
        <taxon>Glomerellales</taxon>
        <taxon>Glomerellaceae</taxon>
        <taxon>Colletotrichum</taxon>
        <taxon>Colletotrichum orbiculare species complex</taxon>
    </lineage>
</organism>
<protein>
    <recommendedName>
        <fullName evidence="4">Mating-type switching protein swi10</fullName>
    </recommendedName>
</protein>
<gene>
    <name evidence="2" type="ORF">C8035_v004838</name>
</gene>
<evidence type="ECO:0008006" key="4">
    <source>
        <dbReference type="Google" id="ProtNLM"/>
    </source>
</evidence>
<comment type="caution">
    <text evidence="2">The sequence shown here is derived from an EMBL/GenBank/DDBJ whole genome shotgun (WGS) entry which is preliminary data.</text>
</comment>
<sequence>MRRLAKTPVYAIGQPDDPSFANDQSAARHTSTAEVIAQQYKALIETPDDMIYTEAQSDIPSSRHLPRHRSSLAPSAPSEPTAKASAHSPASDDGTLVAFDEDAIYFKPLSFSPEPPTPPPRNQARLRRSRPRVDANLSLQICTDLLTRELSTAMVERSPGNDEDISSLQIWVMIEAYERLRDRIREMVLENDDMRKLEPTLDTWLAALYRLHEKISSDANSIGSHYDVTNLDSEVLD</sequence>
<feature type="region of interest" description="Disordered" evidence="1">
    <location>
        <begin position="108"/>
        <end position="130"/>
    </location>
</feature>
<keyword evidence="3" id="KW-1185">Reference proteome</keyword>
<evidence type="ECO:0000313" key="3">
    <source>
        <dbReference type="Proteomes" id="UP000295083"/>
    </source>
</evidence>
<evidence type="ECO:0000313" key="2">
    <source>
        <dbReference type="EMBL" id="TDZ29673.1"/>
    </source>
</evidence>
<name>A0A4R8Q7B2_9PEZI</name>